<protein>
    <submittedName>
        <fullName evidence="1">Uncharacterized protein</fullName>
    </submittedName>
</protein>
<keyword evidence="2" id="KW-1185">Reference proteome</keyword>
<dbReference type="AlphaFoldDB" id="A0A919V7I8"/>
<dbReference type="Proteomes" id="UP000606172">
    <property type="component" value="Unassembled WGS sequence"/>
</dbReference>
<name>A0A919V7I8_9ACTN</name>
<comment type="caution">
    <text evidence="1">The sequence shown here is derived from an EMBL/GenBank/DDBJ whole genome shotgun (WGS) entry which is preliminary data.</text>
</comment>
<gene>
    <name evidence="1" type="ORF">Ssi02_23630</name>
</gene>
<accession>A0A919V7I8</accession>
<organism evidence="1 2">
    <name type="scientific">Sinosporangium siamense</name>
    <dbReference type="NCBI Taxonomy" id="1367973"/>
    <lineage>
        <taxon>Bacteria</taxon>
        <taxon>Bacillati</taxon>
        <taxon>Actinomycetota</taxon>
        <taxon>Actinomycetes</taxon>
        <taxon>Streptosporangiales</taxon>
        <taxon>Streptosporangiaceae</taxon>
        <taxon>Sinosporangium</taxon>
    </lineage>
</organism>
<dbReference type="EMBL" id="BOOW01000013">
    <property type="protein sequence ID" value="GII92132.1"/>
    <property type="molecule type" value="Genomic_DNA"/>
</dbReference>
<proteinExistence type="predicted"/>
<evidence type="ECO:0000313" key="1">
    <source>
        <dbReference type="EMBL" id="GII92132.1"/>
    </source>
</evidence>
<sequence length="55" mass="5496">MIALPNPLQPPVSGELTATGLVVSEPEDGGETAKVAENLVDNAEARPLGVGRASG</sequence>
<evidence type="ECO:0000313" key="2">
    <source>
        <dbReference type="Proteomes" id="UP000606172"/>
    </source>
</evidence>
<reference evidence="1" key="1">
    <citation type="submission" date="2021-01" db="EMBL/GenBank/DDBJ databases">
        <title>Whole genome shotgun sequence of Sinosporangium siamense NBRC 109515.</title>
        <authorList>
            <person name="Komaki H."/>
            <person name="Tamura T."/>
        </authorList>
    </citation>
    <scope>NUCLEOTIDE SEQUENCE</scope>
    <source>
        <strain evidence="1">NBRC 109515</strain>
    </source>
</reference>